<dbReference type="KEGG" id="mpau:ZMTM_08080"/>
<gene>
    <name evidence="6" type="ORF">ZMTM_08080</name>
</gene>
<keyword evidence="7" id="KW-1185">Reference proteome</keyword>
<dbReference type="PANTHER" id="PTHR35371">
    <property type="entry name" value="INNER MEMBRANE PROTEIN"/>
    <property type="match status" value="1"/>
</dbReference>
<dbReference type="GO" id="GO:0016020">
    <property type="term" value="C:membrane"/>
    <property type="evidence" value="ECO:0007669"/>
    <property type="project" value="UniProtKB-SubCell"/>
</dbReference>
<feature type="transmembrane region" description="Helical" evidence="5">
    <location>
        <begin position="111"/>
        <end position="129"/>
    </location>
</feature>
<dbReference type="EMBL" id="AP024110">
    <property type="protein sequence ID" value="BCM24549.1"/>
    <property type="molecule type" value="Genomic_DNA"/>
</dbReference>
<dbReference type="InterPro" id="IPR001129">
    <property type="entry name" value="Membr-assoc_MAPEG"/>
</dbReference>
<dbReference type="Pfam" id="PF01124">
    <property type="entry name" value="MAPEG"/>
    <property type="match status" value="1"/>
</dbReference>
<dbReference type="InterPro" id="IPR023352">
    <property type="entry name" value="MAPEG-like_dom_sf"/>
</dbReference>
<keyword evidence="2 5" id="KW-0812">Transmembrane</keyword>
<evidence type="ECO:0000256" key="5">
    <source>
        <dbReference type="SAM" id="Phobius"/>
    </source>
</evidence>
<dbReference type="Proteomes" id="UP000826722">
    <property type="component" value="Chromosome"/>
</dbReference>
<organism evidence="6 7">
    <name type="scientific">Methyloradius palustris</name>
    <dbReference type="NCBI Taxonomy" id="2778876"/>
    <lineage>
        <taxon>Bacteria</taxon>
        <taxon>Pseudomonadati</taxon>
        <taxon>Pseudomonadota</taxon>
        <taxon>Betaproteobacteria</taxon>
        <taxon>Nitrosomonadales</taxon>
        <taxon>Methylophilaceae</taxon>
        <taxon>Methyloradius</taxon>
    </lineage>
</organism>
<evidence type="ECO:0000256" key="3">
    <source>
        <dbReference type="ARBA" id="ARBA00022989"/>
    </source>
</evidence>
<accession>A0A8D5GDD5</accession>
<protein>
    <submittedName>
        <fullName evidence="6">Membrane protein</fullName>
    </submittedName>
</protein>
<comment type="subcellular location">
    <subcellularLocation>
        <location evidence="1">Membrane</location>
    </subcellularLocation>
</comment>
<reference evidence="6" key="1">
    <citation type="journal article" date="2021" name="Arch. Microbiol.">
        <title>Methyloradius palustris gen. nov., sp. nov., a methanol-oxidizing bacterium isolated from snow.</title>
        <authorList>
            <person name="Miyadera T."/>
            <person name="Kojima H."/>
            <person name="Fukui M."/>
        </authorList>
    </citation>
    <scope>NUCLEOTIDE SEQUENCE</scope>
    <source>
        <strain evidence="6">Zm11</strain>
    </source>
</reference>
<sequence>MTLELSCLAWLVVLAVVQIMMAGQARTKQYGTQWNVSARDGEMPELNPLAARLARAQANLFETLPLFAIAILIATVANKTNWMTEVGAVTYLIARLVYLPLYAFGVPVVRTVVWMISMLGFLLVLAALAL</sequence>
<feature type="transmembrane region" description="Helical" evidence="5">
    <location>
        <begin position="88"/>
        <end position="105"/>
    </location>
</feature>
<dbReference type="SUPFAM" id="SSF161084">
    <property type="entry name" value="MAPEG domain-like"/>
    <property type="match status" value="1"/>
</dbReference>
<proteinExistence type="predicted"/>
<evidence type="ECO:0000256" key="4">
    <source>
        <dbReference type="ARBA" id="ARBA00023136"/>
    </source>
</evidence>
<keyword evidence="4 5" id="KW-0472">Membrane</keyword>
<evidence type="ECO:0000313" key="6">
    <source>
        <dbReference type="EMBL" id="BCM24549.1"/>
    </source>
</evidence>
<evidence type="ECO:0000313" key="7">
    <source>
        <dbReference type="Proteomes" id="UP000826722"/>
    </source>
</evidence>
<dbReference type="AlphaFoldDB" id="A0A8D5GDD5"/>
<evidence type="ECO:0000256" key="2">
    <source>
        <dbReference type="ARBA" id="ARBA00022692"/>
    </source>
</evidence>
<name>A0A8D5GDD5_9PROT</name>
<feature type="transmembrane region" description="Helical" evidence="5">
    <location>
        <begin position="56"/>
        <end position="76"/>
    </location>
</feature>
<evidence type="ECO:0000256" key="1">
    <source>
        <dbReference type="ARBA" id="ARBA00004370"/>
    </source>
</evidence>
<dbReference type="PANTHER" id="PTHR35371:SF1">
    <property type="entry name" value="BLR7753 PROTEIN"/>
    <property type="match status" value="1"/>
</dbReference>
<dbReference type="RefSeq" id="WP_221765069.1">
    <property type="nucleotide sequence ID" value="NZ_AP024110.1"/>
</dbReference>
<keyword evidence="3 5" id="KW-1133">Transmembrane helix</keyword>
<dbReference type="Gene3D" id="1.20.120.550">
    <property type="entry name" value="Membrane associated eicosanoid/glutathione metabolism-like domain"/>
    <property type="match status" value="1"/>
</dbReference>